<dbReference type="EMBL" id="CABHNI010000032">
    <property type="protein sequence ID" value="VUX11735.1"/>
    <property type="molecule type" value="Genomic_DNA"/>
</dbReference>
<dbReference type="EC" id="4.2.1.113" evidence="5 6"/>
<keyword evidence="2" id="KW-0479">Metal-binding</keyword>
<dbReference type="UniPathway" id="UPA00079"/>
<evidence type="ECO:0000259" key="7">
    <source>
        <dbReference type="SMART" id="SM00922"/>
    </source>
</evidence>
<dbReference type="SFLD" id="SFLDG00180">
    <property type="entry name" value="muconate_cycloisomerase"/>
    <property type="match status" value="1"/>
</dbReference>
<dbReference type="GO" id="GO:0046872">
    <property type="term" value="F:metal ion binding"/>
    <property type="evidence" value="ECO:0007669"/>
    <property type="project" value="UniProtKB-KW"/>
</dbReference>
<gene>
    <name evidence="8" type="primary">menC</name>
    <name evidence="8" type="ORF">DFSSTS7063_01909</name>
</gene>
<dbReference type="SUPFAM" id="SSF54826">
    <property type="entry name" value="Enolase N-terminal domain-like"/>
    <property type="match status" value="1"/>
</dbReference>
<dbReference type="SFLD" id="SFLDF00009">
    <property type="entry name" value="o-succinylbenzoate_synthase"/>
    <property type="match status" value="1"/>
</dbReference>
<dbReference type="InterPro" id="IPR010197">
    <property type="entry name" value="OSBS/NAAAR"/>
</dbReference>
<evidence type="ECO:0000313" key="8">
    <source>
        <dbReference type="EMBL" id="VUX11735.1"/>
    </source>
</evidence>
<dbReference type="InterPro" id="IPR036849">
    <property type="entry name" value="Enolase-like_C_sf"/>
</dbReference>
<dbReference type="SFLD" id="SFLDS00001">
    <property type="entry name" value="Enolase"/>
    <property type="match status" value="1"/>
</dbReference>
<dbReference type="Pfam" id="PF13378">
    <property type="entry name" value="MR_MLE_C"/>
    <property type="match status" value="1"/>
</dbReference>
<evidence type="ECO:0000256" key="6">
    <source>
        <dbReference type="NCBIfam" id="TIGR01928"/>
    </source>
</evidence>
<dbReference type="InterPro" id="IPR013342">
    <property type="entry name" value="Mandelate_racemase_C"/>
</dbReference>
<protein>
    <recommendedName>
        <fullName evidence="5 6">o-succinylbenzoate synthase</fullName>
        <ecNumber evidence="5 6">4.2.1.113</ecNumber>
    </recommendedName>
</protein>
<dbReference type="Proteomes" id="UP000358366">
    <property type="component" value="Unassembled WGS sequence"/>
</dbReference>
<dbReference type="GO" id="GO:0043748">
    <property type="term" value="F:O-succinylbenzoate synthase activity"/>
    <property type="evidence" value="ECO:0007669"/>
    <property type="project" value="UniProtKB-EC"/>
</dbReference>
<accession>A0A564TWY8</accession>
<feature type="domain" description="Mandelate racemase/muconate lactonizing enzyme C-terminal" evidence="7">
    <location>
        <begin position="142"/>
        <end position="234"/>
    </location>
</feature>
<evidence type="ECO:0000256" key="1">
    <source>
        <dbReference type="ARBA" id="ARBA00001968"/>
    </source>
</evidence>
<sequence length="368" mass="42248">MRIQSVTLYHVDIPMRFAFRTAKETLKHRESIILEVADESGQTGYGEVVSFTSPFYTMETLEASWEALKTSYIPQILDKDITHPFEIHKMFERKHPMAIAGLENALLDIYTKQREENLIKSVFQENLKKEIGLGIVLGDLPVQELLLKIQEFYGQGCRRIKIKIKPEDGFEKMKQVTACFPEIDFAVDANRSFPVSRIEDVIKFDKLGLLCIEEPFMVDSLEEYRGLQTKIKTPICLDESIQTMEELKRAIQYEAFQVLNIKIGRVGGLFYVKQMIQYCRTQGIRYWIGSMVESGISKILHVQLAALTDTYMEGDLSDSRRYFDQDFIVPEIIFENGKMKCPEGNGLGVKINKSAILKQAVETLKVGR</sequence>
<evidence type="ECO:0000256" key="5">
    <source>
        <dbReference type="ARBA" id="ARBA00029491"/>
    </source>
</evidence>
<evidence type="ECO:0000256" key="2">
    <source>
        <dbReference type="ARBA" id="ARBA00022723"/>
    </source>
</evidence>
<dbReference type="SMART" id="SM00922">
    <property type="entry name" value="MR_MLE"/>
    <property type="match status" value="1"/>
</dbReference>
<dbReference type="Gene3D" id="3.30.390.10">
    <property type="entry name" value="Enolase-like, N-terminal domain"/>
    <property type="match status" value="1"/>
</dbReference>
<reference evidence="8 9" key="1">
    <citation type="submission" date="2019-07" db="EMBL/GenBank/DDBJ databases">
        <authorList>
            <person name="Hibberd C M."/>
            <person name="Gehrig L. J."/>
            <person name="Chang H.-W."/>
            <person name="Venkatesh S."/>
        </authorList>
    </citation>
    <scope>NUCLEOTIDE SEQUENCE [LARGE SCALE GENOMIC DNA]</scope>
    <source>
        <strain evidence="8">Dorea_formicigenerans_SSTS_Bg7063</strain>
    </source>
</reference>
<comment type="cofactor">
    <cofactor evidence="1">
        <name>a divalent metal cation</name>
        <dbReference type="ChEBI" id="CHEBI:60240"/>
    </cofactor>
</comment>
<dbReference type="NCBIfam" id="TIGR01928">
    <property type="entry name" value="menC_lowGC_arch"/>
    <property type="match status" value="1"/>
</dbReference>
<dbReference type="PANTHER" id="PTHR48073:SF5">
    <property type="entry name" value="O-SUCCINYLBENZOATE SYNTHASE"/>
    <property type="match status" value="1"/>
</dbReference>
<name>A0A564TWY8_9FIRM</name>
<dbReference type="InterPro" id="IPR029017">
    <property type="entry name" value="Enolase-like_N"/>
</dbReference>
<dbReference type="RefSeq" id="WP_144124787.1">
    <property type="nucleotide sequence ID" value="NZ_CABHNI010000032.1"/>
</dbReference>
<dbReference type="UniPathway" id="UPA01057">
    <property type="reaction ID" value="UER00165"/>
</dbReference>
<dbReference type="AlphaFoldDB" id="A0A564TWY8"/>
<organism evidence="8 9">
    <name type="scientific">Dorea formicigenerans</name>
    <dbReference type="NCBI Taxonomy" id="39486"/>
    <lineage>
        <taxon>Bacteria</taxon>
        <taxon>Bacillati</taxon>
        <taxon>Bacillota</taxon>
        <taxon>Clostridia</taxon>
        <taxon>Lachnospirales</taxon>
        <taxon>Lachnospiraceae</taxon>
        <taxon>Dorea</taxon>
    </lineage>
</organism>
<dbReference type="Gene3D" id="3.20.20.120">
    <property type="entry name" value="Enolase-like C-terminal domain"/>
    <property type="match status" value="1"/>
</dbReference>
<dbReference type="GO" id="GO:0009234">
    <property type="term" value="P:menaquinone biosynthetic process"/>
    <property type="evidence" value="ECO:0007669"/>
    <property type="project" value="UniProtKB-UniRule"/>
</dbReference>
<dbReference type="Pfam" id="PF02746">
    <property type="entry name" value="MR_MLE_N"/>
    <property type="match status" value="1"/>
</dbReference>
<dbReference type="GO" id="GO:0016854">
    <property type="term" value="F:racemase and epimerase activity"/>
    <property type="evidence" value="ECO:0007669"/>
    <property type="project" value="UniProtKB-ARBA"/>
</dbReference>
<dbReference type="InterPro" id="IPR013341">
    <property type="entry name" value="Mandelate_racemase_N_dom"/>
</dbReference>
<dbReference type="InterPro" id="IPR029065">
    <property type="entry name" value="Enolase_C-like"/>
</dbReference>
<evidence type="ECO:0000256" key="4">
    <source>
        <dbReference type="ARBA" id="ARBA00023239"/>
    </source>
</evidence>
<keyword evidence="4 8" id="KW-0456">Lyase</keyword>
<evidence type="ECO:0000313" key="9">
    <source>
        <dbReference type="Proteomes" id="UP000358366"/>
    </source>
</evidence>
<dbReference type="PANTHER" id="PTHR48073">
    <property type="entry name" value="O-SUCCINYLBENZOATE SYNTHASE-RELATED"/>
    <property type="match status" value="1"/>
</dbReference>
<keyword evidence="3" id="KW-0460">Magnesium</keyword>
<dbReference type="SUPFAM" id="SSF51604">
    <property type="entry name" value="Enolase C-terminal domain-like"/>
    <property type="match status" value="1"/>
</dbReference>
<proteinExistence type="predicted"/>
<evidence type="ECO:0000256" key="3">
    <source>
        <dbReference type="ARBA" id="ARBA00022842"/>
    </source>
</evidence>